<dbReference type="InterPro" id="IPR008756">
    <property type="entry name" value="Peptidase_M56"/>
</dbReference>
<dbReference type="Pfam" id="PF07715">
    <property type="entry name" value="Plug"/>
    <property type="match status" value="2"/>
</dbReference>
<dbReference type="Gene3D" id="2.170.130.10">
    <property type="entry name" value="TonB-dependent receptor, plug domain"/>
    <property type="match status" value="2"/>
</dbReference>
<keyword evidence="3" id="KW-1133">Transmembrane helix</keyword>
<dbReference type="PANTHER" id="PTHR30069">
    <property type="entry name" value="TONB-DEPENDENT OUTER MEMBRANE RECEPTOR"/>
    <property type="match status" value="1"/>
</dbReference>
<feature type="domain" description="TonB-dependent receptor plug" evidence="5">
    <location>
        <begin position="336"/>
        <end position="405"/>
    </location>
</feature>
<dbReference type="NCBIfam" id="TIGR04057">
    <property type="entry name" value="SusC_RagA_signa"/>
    <property type="match status" value="1"/>
</dbReference>
<feature type="domain" description="TonB-dependent receptor plug" evidence="5">
    <location>
        <begin position="458"/>
        <end position="528"/>
    </location>
</feature>
<protein>
    <submittedName>
        <fullName evidence="6">TonB-dependent receptor plug domain-containing protein</fullName>
    </submittedName>
</protein>
<comment type="subcellular location">
    <subcellularLocation>
        <location evidence="2">Cell outer membrane</location>
        <topology evidence="2">Multi-pass membrane protein</topology>
    </subcellularLocation>
</comment>
<keyword evidence="2" id="KW-0998">Cell outer membrane</keyword>
<keyword evidence="7" id="KW-1185">Reference proteome</keyword>
<feature type="transmembrane region" description="Helical" evidence="3">
    <location>
        <begin position="37"/>
        <end position="56"/>
    </location>
</feature>
<feature type="transmembrane region" description="Helical" evidence="3">
    <location>
        <begin position="260"/>
        <end position="278"/>
    </location>
</feature>
<name>A0ABV9KWD2_9BACT</name>
<dbReference type="InterPro" id="IPR039426">
    <property type="entry name" value="TonB-dep_rcpt-like"/>
</dbReference>
<keyword evidence="2 3" id="KW-0472">Membrane</keyword>
<dbReference type="EMBL" id="JBHSGN010000068">
    <property type="protein sequence ID" value="MFC4674194.1"/>
    <property type="molecule type" value="Genomic_DNA"/>
</dbReference>
<reference evidence="7" key="1">
    <citation type="journal article" date="2019" name="Int. J. Syst. Evol. Microbiol.">
        <title>The Global Catalogue of Microorganisms (GCM) 10K type strain sequencing project: providing services to taxonomists for standard genome sequencing and annotation.</title>
        <authorList>
            <consortium name="The Broad Institute Genomics Platform"/>
            <consortium name="The Broad Institute Genome Sequencing Center for Infectious Disease"/>
            <person name="Wu L."/>
            <person name="Ma J."/>
        </authorList>
    </citation>
    <scope>NUCLEOTIDE SEQUENCE [LARGE SCALE GENOMIC DNA]</scope>
    <source>
        <strain evidence="7">CCUG 66188</strain>
    </source>
</reference>
<feature type="domain" description="Peptidase M56" evidence="4">
    <location>
        <begin position="83"/>
        <end position="213"/>
    </location>
</feature>
<feature type="transmembrane region" description="Helical" evidence="3">
    <location>
        <begin position="83"/>
        <end position="102"/>
    </location>
</feature>
<dbReference type="PROSITE" id="PS52016">
    <property type="entry name" value="TONB_DEPENDENT_REC_3"/>
    <property type="match status" value="1"/>
</dbReference>
<keyword evidence="6" id="KW-0675">Receptor</keyword>
<keyword evidence="2" id="KW-1134">Transmembrane beta strand</keyword>
<evidence type="ECO:0000256" key="1">
    <source>
        <dbReference type="ARBA" id="ARBA00022729"/>
    </source>
</evidence>
<keyword evidence="2" id="KW-0813">Transport</keyword>
<organism evidence="6 7">
    <name type="scientific">Dysgonomonas termitidis</name>
    <dbReference type="NCBI Taxonomy" id="1516126"/>
    <lineage>
        <taxon>Bacteria</taxon>
        <taxon>Pseudomonadati</taxon>
        <taxon>Bacteroidota</taxon>
        <taxon>Bacteroidia</taxon>
        <taxon>Bacteroidales</taxon>
        <taxon>Dysgonomonadaceae</taxon>
        <taxon>Dysgonomonas</taxon>
    </lineage>
</organism>
<dbReference type="SUPFAM" id="SSF56935">
    <property type="entry name" value="Porins"/>
    <property type="match status" value="2"/>
</dbReference>
<evidence type="ECO:0000313" key="7">
    <source>
        <dbReference type="Proteomes" id="UP001596023"/>
    </source>
</evidence>
<dbReference type="PANTHER" id="PTHR30069:SF29">
    <property type="entry name" value="HEMOGLOBIN AND HEMOGLOBIN-HAPTOGLOBIN-BINDING PROTEIN 1-RELATED"/>
    <property type="match status" value="1"/>
</dbReference>
<evidence type="ECO:0000259" key="4">
    <source>
        <dbReference type="Pfam" id="PF05569"/>
    </source>
</evidence>
<dbReference type="CDD" id="cd07341">
    <property type="entry name" value="M56_BlaR1_MecR1_like"/>
    <property type="match status" value="1"/>
</dbReference>
<dbReference type="InterPro" id="IPR012910">
    <property type="entry name" value="Plug_dom"/>
</dbReference>
<evidence type="ECO:0000259" key="5">
    <source>
        <dbReference type="Pfam" id="PF07715"/>
    </source>
</evidence>
<feature type="transmembrane region" description="Helical" evidence="3">
    <location>
        <begin position="6"/>
        <end position="25"/>
    </location>
</feature>
<dbReference type="Pfam" id="PF05569">
    <property type="entry name" value="Peptidase_M56"/>
    <property type="match status" value="1"/>
</dbReference>
<sequence length="540" mass="60392">MEAFIIYIAKTGICLGIFLIIYSLFLRPATFFRFNRLFLLSGFVASLIIPAIKYTYEVVIPVSVVQSIETTLETVPATPSPDINIWIILSVLYLIGTLVLIGRNMYVYVKLRKLVKSGVKSSSKGFKVIESTDINSPFTVLNYILVNTNNLSLIEKDLILKHEITHISQKHWVDLLCGECILLLQWFNPLAWIYVKLLKENHEFLADKAVIDSGVSPALYQAVLINQKFQGPVFSFSNSFNYSKPLNRLSMIKKAKSSPWKRSIVLAIIPIFGLFLWASSEPRYVFDQTYVPNTVPDDSILVLGYGILDKKENILRTDSATLTTRKGIVKMRYDSISTDKGNTKIEVRGVYTMTGGDADPVIFIDGKKSDKAKIKSINPADVESVSVLKDALAAEMYGEDTKQGVIHIKTKEYVKKHPEQEAKTIQDIKIVSAKSIKKDSITWDNNPAPAVIGRLHKSVKKDSINRSQNPVYIRGLDLSSGDNTPIYFIDGKKVKSIQDVKPNDIESISVLKDDATVSIYGPAAKNGVILITTKKQDKTK</sequence>
<evidence type="ECO:0000256" key="3">
    <source>
        <dbReference type="SAM" id="Phobius"/>
    </source>
</evidence>
<dbReference type="RefSeq" id="WP_379996245.1">
    <property type="nucleotide sequence ID" value="NZ_JBHSGN010000068.1"/>
</dbReference>
<comment type="caution">
    <text evidence="6">The sequence shown here is derived from an EMBL/GenBank/DDBJ whole genome shotgun (WGS) entry which is preliminary data.</text>
</comment>
<accession>A0ABV9KWD2</accession>
<comment type="similarity">
    <text evidence="2">Belongs to the TonB-dependent receptor family.</text>
</comment>
<dbReference type="Proteomes" id="UP001596023">
    <property type="component" value="Unassembled WGS sequence"/>
</dbReference>
<keyword evidence="1" id="KW-0732">Signal</keyword>
<keyword evidence="2 3" id="KW-0812">Transmembrane</keyword>
<dbReference type="InterPro" id="IPR023997">
    <property type="entry name" value="TonB-dep_OMP_SusC/RagA_CS"/>
</dbReference>
<evidence type="ECO:0000313" key="6">
    <source>
        <dbReference type="EMBL" id="MFC4674194.1"/>
    </source>
</evidence>
<proteinExistence type="inferred from homology"/>
<dbReference type="InterPro" id="IPR037066">
    <property type="entry name" value="Plug_dom_sf"/>
</dbReference>
<evidence type="ECO:0000256" key="2">
    <source>
        <dbReference type="PROSITE-ProRule" id="PRU01360"/>
    </source>
</evidence>
<gene>
    <name evidence="6" type="ORF">ACFO6W_10835</name>
</gene>